<feature type="domain" description="Metallo-beta-lactamase" evidence="1">
    <location>
        <begin position="25"/>
        <end position="247"/>
    </location>
</feature>
<dbReference type="KEGG" id="ipc:IPA_06830"/>
<sequence>MRVTILSDVYAGLVPHLVKGLLAEYGFSAVVQDGDFQILFDAGLTGTVALSNAEKLGIEIRPNFIVVSHGHLDHTGGLPKVLEKVKAPVIAHPEAFEPKFAMIGGKLYEIGFPMPRHKLEEMTRVIATKSPLQITDRIFFSGEIPRKWGPTHSGLVYKVDPEKGVIQDLVKDDAALYIKTPKGLFVVTGCGHSGVENIVEYGLEVTKEKKLYGILGGLHLLGATEERMIEVAKYLASKNPEIVVPTHCTGQRAQYLLMKELGDAYREGGPGVSVEL</sequence>
<dbReference type="SMART" id="SM00849">
    <property type="entry name" value="Lactamase_B"/>
    <property type="match status" value="1"/>
</dbReference>
<evidence type="ECO:0000259" key="1">
    <source>
        <dbReference type="SMART" id="SM00849"/>
    </source>
</evidence>
<dbReference type="InterPro" id="IPR041712">
    <property type="entry name" value="DHPS-like_MBL-fold"/>
</dbReference>
<dbReference type="InterPro" id="IPR052926">
    <property type="entry name" value="Metallo-beta-lactamase_dom"/>
</dbReference>
<protein>
    <submittedName>
        <fullName evidence="2">Beta-lactamase</fullName>
    </submittedName>
</protein>
<reference evidence="2" key="1">
    <citation type="submission" date="2013-11" db="EMBL/GenBank/DDBJ databases">
        <title>Comparative genomics of Ignicoccus.</title>
        <authorList>
            <person name="Podar M."/>
        </authorList>
    </citation>
    <scope>NUCLEOTIDE SEQUENCE</scope>
    <source>
        <strain evidence="2">DSM 13166</strain>
    </source>
</reference>
<accession>A0A977KAW5</accession>
<organism evidence="2 3">
    <name type="scientific">Ignicoccus pacificus DSM 13166</name>
    <dbReference type="NCBI Taxonomy" id="940294"/>
    <lineage>
        <taxon>Archaea</taxon>
        <taxon>Thermoproteota</taxon>
        <taxon>Thermoprotei</taxon>
        <taxon>Desulfurococcales</taxon>
        <taxon>Desulfurococcaceae</taxon>
        <taxon>Ignicoccus</taxon>
    </lineage>
</organism>
<gene>
    <name evidence="2" type="ORF">IPA_06830</name>
</gene>
<dbReference type="GO" id="GO:0016740">
    <property type="term" value="F:transferase activity"/>
    <property type="evidence" value="ECO:0007669"/>
    <property type="project" value="TreeGrafter"/>
</dbReference>
<dbReference type="AlphaFoldDB" id="A0A977KAW5"/>
<evidence type="ECO:0000313" key="2">
    <source>
        <dbReference type="EMBL" id="UXD21688.1"/>
    </source>
</evidence>
<dbReference type="Gene3D" id="3.60.15.10">
    <property type="entry name" value="Ribonuclease Z/Hydroxyacylglutathione hydrolase-like"/>
    <property type="match status" value="1"/>
</dbReference>
<name>A0A977KAW5_9CREN</name>
<dbReference type="Pfam" id="PF00753">
    <property type="entry name" value="Lactamase_B"/>
    <property type="match status" value="1"/>
</dbReference>
<dbReference type="PANTHER" id="PTHR13754:SF13">
    <property type="entry name" value="METALLO-BETA-LACTAMASE SUPERFAMILY PROTEIN (AFU_ORTHOLOGUE AFUA_3G07630)"/>
    <property type="match status" value="1"/>
</dbReference>
<dbReference type="SUPFAM" id="SSF56281">
    <property type="entry name" value="Metallo-hydrolase/oxidoreductase"/>
    <property type="match status" value="1"/>
</dbReference>
<dbReference type="InterPro" id="IPR001279">
    <property type="entry name" value="Metallo-B-lactamas"/>
</dbReference>
<dbReference type="CDD" id="cd07713">
    <property type="entry name" value="DHPS-like_MBL-fold"/>
    <property type="match status" value="1"/>
</dbReference>
<dbReference type="Proteomes" id="UP001063698">
    <property type="component" value="Chromosome"/>
</dbReference>
<proteinExistence type="predicted"/>
<dbReference type="PANTHER" id="PTHR13754">
    <property type="entry name" value="METALLO-BETA-LACTAMASE SUPERFAMILY PROTEIN"/>
    <property type="match status" value="1"/>
</dbReference>
<evidence type="ECO:0000313" key="3">
    <source>
        <dbReference type="Proteomes" id="UP001063698"/>
    </source>
</evidence>
<dbReference type="EMBL" id="CP006868">
    <property type="protein sequence ID" value="UXD21688.1"/>
    <property type="molecule type" value="Genomic_DNA"/>
</dbReference>
<keyword evidence="3" id="KW-1185">Reference proteome</keyword>
<dbReference type="InterPro" id="IPR036866">
    <property type="entry name" value="RibonucZ/Hydroxyglut_hydro"/>
</dbReference>